<sequence length="123" mass="13845">MDQHCYFERPLSNFEDGGTSVSSTPSPSIEIILLICFFTKKYSNYLNIKNLSHRIFRSSGNTVSNFSLNSFGSRYMTSNTNDPQNQPTIDPYAAPGMATNNSVKNNTFEPLKGKGEYERERGI</sequence>
<dbReference type="OrthoDB" id="2405692at2759"/>
<protein>
    <submittedName>
        <fullName evidence="2">Uncharacterized protein</fullName>
    </submittedName>
</protein>
<proteinExistence type="predicted"/>
<feature type="compositionally biased region" description="Polar residues" evidence="1">
    <location>
        <begin position="76"/>
        <end position="88"/>
    </location>
</feature>
<feature type="compositionally biased region" description="Basic and acidic residues" evidence="1">
    <location>
        <begin position="111"/>
        <end position="123"/>
    </location>
</feature>
<feature type="compositionally biased region" description="Polar residues" evidence="1">
    <location>
        <begin position="98"/>
        <end position="108"/>
    </location>
</feature>
<accession>A0A915Z3G2</accession>
<comment type="caution">
    <text evidence="2">The sequence shown here is derived from an EMBL/GenBank/DDBJ whole genome shotgun (WGS) entry which is preliminary data.</text>
</comment>
<dbReference type="AlphaFoldDB" id="A0A915Z3G2"/>
<feature type="region of interest" description="Disordered" evidence="1">
    <location>
        <begin position="76"/>
        <end position="123"/>
    </location>
</feature>
<dbReference type="VEuPathDB" id="FungiDB:RhiirFUN_023068"/>
<evidence type="ECO:0000256" key="1">
    <source>
        <dbReference type="SAM" id="MobiDB-lite"/>
    </source>
</evidence>
<dbReference type="Proteomes" id="UP000684084">
    <property type="component" value="Unassembled WGS sequence"/>
</dbReference>
<name>A0A915Z3G2_9GLOM</name>
<evidence type="ECO:0000313" key="3">
    <source>
        <dbReference type="Proteomes" id="UP000684084"/>
    </source>
</evidence>
<reference evidence="2" key="1">
    <citation type="submission" date="2020-05" db="EMBL/GenBank/DDBJ databases">
        <authorList>
            <person name="Rincon C."/>
            <person name="Sanders R I."/>
            <person name="Robbins C."/>
            <person name="Chaturvedi A."/>
        </authorList>
    </citation>
    <scope>NUCLEOTIDE SEQUENCE</scope>
    <source>
        <strain evidence="2">CHB12</strain>
    </source>
</reference>
<gene>
    <name evidence="2" type="ORF">CHRIB12_LOCUS8485</name>
</gene>
<organism evidence="2 3">
    <name type="scientific">Rhizophagus irregularis</name>
    <dbReference type="NCBI Taxonomy" id="588596"/>
    <lineage>
        <taxon>Eukaryota</taxon>
        <taxon>Fungi</taxon>
        <taxon>Fungi incertae sedis</taxon>
        <taxon>Mucoromycota</taxon>
        <taxon>Glomeromycotina</taxon>
        <taxon>Glomeromycetes</taxon>
        <taxon>Glomerales</taxon>
        <taxon>Glomeraceae</taxon>
        <taxon>Rhizophagus</taxon>
    </lineage>
</organism>
<dbReference type="EMBL" id="CAGKOT010000016">
    <property type="protein sequence ID" value="CAB5361180.1"/>
    <property type="molecule type" value="Genomic_DNA"/>
</dbReference>
<evidence type="ECO:0000313" key="2">
    <source>
        <dbReference type="EMBL" id="CAB5361180.1"/>
    </source>
</evidence>